<reference evidence="1" key="1">
    <citation type="submission" date="2021-03" db="EMBL/GenBank/DDBJ databases">
        <title>Sagittula salina sp. nov. strain M10.9X isolated from the marine waste.</title>
        <authorList>
            <person name="Satari L."/>
            <person name="Molina-Menor E."/>
            <person name="Vidal-Verdu A."/>
            <person name="Pascual J."/>
            <person name="Pereto J."/>
            <person name="Porcar M."/>
        </authorList>
    </citation>
    <scope>NUCLEOTIDE SEQUENCE</scope>
    <source>
        <strain evidence="1">M10.9X</strain>
    </source>
</reference>
<dbReference type="Proteomes" id="UP000675940">
    <property type="component" value="Unassembled WGS sequence"/>
</dbReference>
<proteinExistence type="predicted"/>
<gene>
    <name evidence="1" type="ORF">J5474_15975</name>
</gene>
<dbReference type="AlphaFoldDB" id="A0A940S4D6"/>
<protein>
    <submittedName>
        <fullName evidence="1">Uncharacterized protein</fullName>
    </submittedName>
</protein>
<dbReference type="RefSeq" id="WP_209361929.1">
    <property type="nucleotide sequence ID" value="NZ_JAGISH010000009.1"/>
</dbReference>
<dbReference type="Pfam" id="PF19749">
    <property type="entry name" value="DUF6236"/>
    <property type="match status" value="1"/>
</dbReference>
<evidence type="ECO:0000313" key="1">
    <source>
        <dbReference type="EMBL" id="MBP0483979.1"/>
    </source>
</evidence>
<accession>A0A940S4D6</accession>
<name>A0A940S4D6_9RHOB</name>
<comment type="caution">
    <text evidence="1">The sequence shown here is derived from an EMBL/GenBank/DDBJ whole genome shotgun (WGS) entry which is preliminary data.</text>
</comment>
<dbReference type="EMBL" id="JAGISH010000009">
    <property type="protein sequence ID" value="MBP0483979.1"/>
    <property type="molecule type" value="Genomic_DNA"/>
</dbReference>
<dbReference type="InterPro" id="IPR046203">
    <property type="entry name" value="DUF6236"/>
</dbReference>
<keyword evidence="2" id="KW-1185">Reference proteome</keyword>
<sequence>MGEAKHRKAIDPYYGKKPKYGRGILLSPPMVYDGKKVVLQSSSIDPGELRRSALFWDRLVWPDSAIISTGSNIDEEFLKAEGLLTRPRPTRYNQEAGLGGALSLTRLVSASDITVESRQVGLFVQQHVEEFLDLERAEPGQWTMAQGEGSLVMENEKFVKGRGQLVKLSRAIPLPDPGYPLQDLLEFKEKRQSEIIGLTHELDKFFSQVASAKDGDFELARLLRVVDRQCCDMIKVAKESKRRFRLGDLSFSLSLDSFESAVKRVAAWEAAGIVATGLPIVGGVLGGATSLVSISRGIGAREITARDNPFRVVGTIHKELV</sequence>
<evidence type="ECO:0000313" key="2">
    <source>
        <dbReference type="Proteomes" id="UP000675940"/>
    </source>
</evidence>
<organism evidence="1 2">
    <name type="scientific">Sagittula salina</name>
    <dbReference type="NCBI Taxonomy" id="2820268"/>
    <lineage>
        <taxon>Bacteria</taxon>
        <taxon>Pseudomonadati</taxon>
        <taxon>Pseudomonadota</taxon>
        <taxon>Alphaproteobacteria</taxon>
        <taxon>Rhodobacterales</taxon>
        <taxon>Roseobacteraceae</taxon>
        <taxon>Sagittula</taxon>
    </lineage>
</organism>